<dbReference type="PANTHER" id="PTHR23110:SF111">
    <property type="entry name" value="LONGITUDINALS LACKING PROTEIN, ISOFORMS F_I_K_T"/>
    <property type="match status" value="1"/>
</dbReference>
<evidence type="ECO:0000256" key="3">
    <source>
        <dbReference type="SAM" id="MobiDB-lite"/>
    </source>
</evidence>
<keyword evidence="7" id="KW-1185">Reference proteome</keyword>
<comment type="caution">
    <text evidence="6">The sequence shown here is derived from an EMBL/GenBank/DDBJ whole genome shotgun (WGS) entry which is preliminary data.</text>
</comment>
<dbReference type="EMBL" id="CAJVCH010138609">
    <property type="protein sequence ID" value="CAG7726681.1"/>
    <property type="molecule type" value="Genomic_DNA"/>
</dbReference>
<dbReference type="OrthoDB" id="19132at2759"/>
<dbReference type="InterPro" id="IPR000210">
    <property type="entry name" value="BTB/POZ_dom"/>
</dbReference>
<dbReference type="GO" id="GO:0008270">
    <property type="term" value="F:zinc ion binding"/>
    <property type="evidence" value="ECO:0007669"/>
    <property type="project" value="UniProtKB-KW"/>
</dbReference>
<keyword evidence="2" id="KW-0479">Metal-binding</keyword>
<gene>
    <name evidence="6" type="ORF">AFUS01_LOCUS15575</name>
</gene>
<dbReference type="GO" id="GO:0048468">
    <property type="term" value="P:cell development"/>
    <property type="evidence" value="ECO:0007669"/>
    <property type="project" value="UniProtKB-ARBA"/>
</dbReference>
<dbReference type="AlphaFoldDB" id="A0A8J2P6Y2"/>
<dbReference type="Proteomes" id="UP000708208">
    <property type="component" value="Unassembled WGS sequence"/>
</dbReference>
<evidence type="ECO:0000259" key="5">
    <source>
        <dbReference type="PROSITE" id="PS50157"/>
    </source>
</evidence>
<feature type="region of interest" description="Disordered" evidence="3">
    <location>
        <begin position="455"/>
        <end position="489"/>
    </location>
</feature>
<accession>A0A8J2P6Y2</accession>
<keyword evidence="2" id="KW-0862">Zinc</keyword>
<feature type="compositionally biased region" description="Polar residues" evidence="3">
    <location>
        <begin position="232"/>
        <end position="250"/>
    </location>
</feature>
<sequence length="489" mass="53803">MTLPQQQPASQPQSQHFLLKWNNHRSNMVSVFESLLQSENLVDVTLAVEGKFLKGHKIVLSACSPYFESMFVNQTPGEKHPILIFHDMKFSHLKTLLDFMYRGEISIDEKDLSDVLKVAEALSIRGLSSFESDDEDSSEKSCEQNGNDPPAQNTTSTNTNVNSGAPPAPGFGFNSNGASTNNNDSNNQSPNQSDNQSNSGNMNCDSSVNGSVSSKNQSKGSASVRGQKKGSFLSTSPSPVQSPAQGASTTVKRRRGRQTIRKDAVSASPSRASPYKQPHIDRKYPPNCADVKPLSNRQRVRRRMPRQFSIPTPAINPARVKVEKHSDTEETAMGGVSGATSPEDDEMDTADFMVPDMDGASGILPPDICNSEPLSEMSVRGLDLFKYASIEDGVYRCIECEKLCIPKTFKNKYSFQRHAFLYHEGNMRKVFPCPVCSREFSRPDKMKNHLRSIHEGGKGVRHNNGPGISDPQSSNTGDSNDFKLDKCDV</sequence>
<keyword evidence="1" id="KW-0539">Nucleus</keyword>
<evidence type="ECO:0000259" key="4">
    <source>
        <dbReference type="PROSITE" id="PS50097"/>
    </source>
</evidence>
<dbReference type="PANTHER" id="PTHR23110">
    <property type="entry name" value="BTB DOMAIN TRANSCRIPTION FACTOR"/>
    <property type="match status" value="1"/>
</dbReference>
<feature type="compositionally biased region" description="Low complexity" evidence="3">
    <location>
        <begin position="174"/>
        <end position="203"/>
    </location>
</feature>
<feature type="domain" description="BTB" evidence="4">
    <location>
        <begin position="42"/>
        <end position="109"/>
    </location>
</feature>
<name>A0A8J2P6Y2_9HEXA</name>
<evidence type="ECO:0000256" key="2">
    <source>
        <dbReference type="PROSITE-ProRule" id="PRU00042"/>
    </source>
</evidence>
<dbReference type="GO" id="GO:0048513">
    <property type="term" value="P:animal organ development"/>
    <property type="evidence" value="ECO:0007669"/>
    <property type="project" value="UniProtKB-ARBA"/>
</dbReference>
<dbReference type="Pfam" id="PF00096">
    <property type="entry name" value="zf-C2H2"/>
    <property type="match status" value="1"/>
</dbReference>
<dbReference type="PROSITE" id="PS50097">
    <property type="entry name" value="BTB"/>
    <property type="match status" value="1"/>
</dbReference>
<feature type="compositionally biased region" description="Basic and acidic residues" evidence="3">
    <location>
        <begin position="480"/>
        <end position="489"/>
    </location>
</feature>
<evidence type="ECO:0000313" key="6">
    <source>
        <dbReference type="EMBL" id="CAG7726681.1"/>
    </source>
</evidence>
<feature type="region of interest" description="Disordered" evidence="3">
    <location>
        <begin position="129"/>
        <end position="298"/>
    </location>
</feature>
<dbReference type="InterPro" id="IPR051095">
    <property type="entry name" value="Dros_DevTransReg"/>
</dbReference>
<feature type="compositionally biased region" description="Polar residues" evidence="3">
    <location>
        <begin position="204"/>
        <end position="221"/>
    </location>
</feature>
<feature type="compositionally biased region" description="Low complexity" evidence="3">
    <location>
        <begin position="153"/>
        <end position="163"/>
    </location>
</feature>
<dbReference type="GO" id="GO:0005634">
    <property type="term" value="C:nucleus"/>
    <property type="evidence" value="ECO:0007669"/>
    <property type="project" value="TreeGrafter"/>
</dbReference>
<dbReference type="InterPro" id="IPR013087">
    <property type="entry name" value="Znf_C2H2_type"/>
</dbReference>
<reference evidence="6" key="1">
    <citation type="submission" date="2021-06" db="EMBL/GenBank/DDBJ databases">
        <authorList>
            <person name="Hodson N. C."/>
            <person name="Mongue J. A."/>
            <person name="Jaron S. K."/>
        </authorList>
    </citation>
    <scope>NUCLEOTIDE SEQUENCE</scope>
</reference>
<feature type="compositionally biased region" description="Polar residues" evidence="3">
    <location>
        <begin position="143"/>
        <end position="152"/>
    </location>
</feature>
<evidence type="ECO:0000313" key="7">
    <source>
        <dbReference type="Proteomes" id="UP000708208"/>
    </source>
</evidence>
<proteinExistence type="predicted"/>
<feature type="domain" description="C2H2-type" evidence="5">
    <location>
        <begin position="431"/>
        <end position="459"/>
    </location>
</feature>
<dbReference type="PROSITE" id="PS00028">
    <property type="entry name" value="ZINC_FINGER_C2H2_1"/>
    <property type="match status" value="1"/>
</dbReference>
<evidence type="ECO:0000256" key="1">
    <source>
        <dbReference type="ARBA" id="ARBA00023242"/>
    </source>
</evidence>
<dbReference type="CDD" id="cd18315">
    <property type="entry name" value="BTB_POZ_BAB-like"/>
    <property type="match status" value="1"/>
</dbReference>
<feature type="region of interest" description="Disordered" evidence="3">
    <location>
        <begin position="325"/>
        <end position="345"/>
    </location>
</feature>
<protein>
    <submittedName>
        <fullName evidence="6">Uncharacterized protein</fullName>
    </submittedName>
</protein>
<dbReference type="GO" id="GO:0003006">
    <property type="term" value="P:developmental process involved in reproduction"/>
    <property type="evidence" value="ECO:0007669"/>
    <property type="project" value="UniProtKB-ARBA"/>
</dbReference>
<dbReference type="SMART" id="SM00355">
    <property type="entry name" value="ZnF_C2H2"/>
    <property type="match status" value="2"/>
</dbReference>
<dbReference type="SMART" id="SM00225">
    <property type="entry name" value="BTB"/>
    <property type="match status" value="1"/>
</dbReference>
<dbReference type="PROSITE" id="PS50157">
    <property type="entry name" value="ZINC_FINGER_C2H2_2"/>
    <property type="match status" value="1"/>
</dbReference>
<organism evidence="6 7">
    <name type="scientific">Allacma fusca</name>
    <dbReference type="NCBI Taxonomy" id="39272"/>
    <lineage>
        <taxon>Eukaryota</taxon>
        <taxon>Metazoa</taxon>
        <taxon>Ecdysozoa</taxon>
        <taxon>Arthropoda</taxon>
        <taxon>Hexapoda</taxon>
        <taxon>Collembola</taxon>
        <taxon>Symphypleona</taxon>
        <taxon>Sminthuridae</taxon>
        <taxon>Allacma</taxon>
    </lineage>
</organism>
<dbReference type="Pfam" id="PF00651">
    <property type="entry name" value="BTB"/>
    <property type="match status" value="1"/>
</dbReference>
<feature type="compositionally biased region" description="Polar residues" evidence="3">
    <location>
        <begin position="470"/>
        <end position="479"/>
    </location>
</feature>
<dbReference type="GO" id="GO:0006357">
    <property type="term" value="P:regulation of transcription by RNA polymerase II"/>
    <property type="evidence" value="ECO:0007669"/>
    <property type="project" value="TreeGrafter"/>
</dbReference>
<keyword evidence="2" id="KW-0863">Zinc-finger</keyword>